<keyword evidence="4" id="KW-0809">Transit peptide</keyword>
<comment type="subcellular location">
    <subcellularLocation>
        <location evidence="1">Membrane</location>
    </subcellularLocation>
</comment>
<feature type="region of interest" description="Disordered" evidence="7">
    <location>
        <begin position="1"/>
        <end position="22"/>
    </location>
</feature>
<accession>A0A840AC53</accession>
<keyword evidence="9" id="KW-1185">Reference proteome</keyword>
<keyword evidence="3" id="KW-0679">Respiratory chain</keyword>
<evidence type="ECO:0000256" key="7">
    <source>
        <dbReference type="SAM" id="MobiDB-lite"/>
    </source>
</evidence>
<evidence type="ECO:0000313" key="9">
    <source>
        <dbReference type="Proteomes" id="UP000553193"/>
    </source>
</evidence>
<evidence type="ECO:0000313" key="8">
    <source>
        <dbReference type="EMBL" id="MBB3898083.1"/>
    </source>
</evidence>
<dbReference type="EMBL" id="JACIDJ010000002">
    <property type="protein sequence ID" value="MBB3898083.1"/>
    <property type="molecule type" value="Genomic_DNA"/>
</dbReference>
<dbReference type="GO" id="GO:0016020">
    <property type="term" value="C:membrane"/>
    <property type="evidence" value="ECO:0007669"/>
    <property type="project" value="UniProtKB-SubCell"/>
</dbReference>
<evidence type="ECO:0000256" key="3">
    <source>
        <dbReference type="ARBA" id="ARBA00022660"/>
    </source>
</evidence>
<dbReference type="InterPro" id="IPR038532">
    <property type="entry name" value="NDUFS4-like_sf"/>
</dbReference>
<evidence type="ECO:0000256" key="2">
    <source>
        <dbReference type="ARBA" id="ARBA00022448"/>
    </source>
</evidence>
<dbReference type="Proteomes" id="UP000553193">
    <property type="component" value="Unassembled WGS sequence"/>
</dbReference>
<keyword evidence="5" id="KW-0249">Electron transport</keyword>
<reference evidence="8 9" key="1">
    <citation type="submission" date="2020-08" db="EMBL/GenBank/DDBJ databases">
        <title>Genomic Encyclopedia of Type Strains, Phase IV (KMG-IV): sequencing the most valuable type-strain genomes for metagenomic binning, comparative biology and taxonomic classification.</title>
        <authorList>
            <person name="Goeker M."/>
        </authorList>
    </citation>
    <scope>NUCLEOTIDE SEQUENCE [LARGE SCALE GENOMIC DNA]</scope>
    <source>
        <strain evidence="8 9">DSM 19979</strain>
    </source>
</reference>
<dbReference type="Gene3D" id="3.30.160.190">
    <property type="entry name" value="atu1810 like domain"/>
    <property type="match status" value="1"/>
</dbReference>
<dbReference type="Pfam" id="PF04800">
    <property type="entry name" value="NDUS4"/>
    <property type="match status" value="1"/>
</dbReference>
<keyword evidence="6" id="KW-0472">Membrane</keyword>
<organism evidence="8 9">
    <name type="scientific">Roseococcus suduntuyensis</name>
    <dbReference type="NCBI Taxonomy" id="455361"/>
    <lineage>
        <taxon>Bacteria</taxon>
        <taxon>Pseudomonadati</taxon>
        <taxon>Pseudomonadota</taxon>
        <taxon>Alphaproteobacteria</taxon>
        <taxon>Acetobacterales</taxon>
        <taxon>Roseomonadaceae</taxon>
        <taxon>Roseococcus</taxon>
    </lineage>
</organism>
<evidence type="ECO:0008006" key="10">
    <source>
        <dbReference type="Google" id="ProtNLM"/>
    </source>
</evidence>
<protein>
    <recommendedName>
        <fullName evidence="10">ETC complex I subunit conserved region</fullName>
    </recommendedName>
</protein>
<dbReference type="InterPro" id="IPR006885">
    <property type="entry name" value="NADH_UbQ_FeS_4_mit-like"/>
</dbReference>
<dbReference type="GO" id="GO:0022900">
    <property type="term" value="P:electron transport chain"/>
    <property type="evidence" value="ECO:0007669"/>
    <property type="project" value="InterPro"/>
</dbReference>
<evidence type="ECO:0000256" key="4">
    <source>
        <dbReference type="ARBA" id="ARBA00022946"/>
    </source>
</evidence>
<keyword evidence="2" id="KW-0813">Transport</keyword>
<dbReference type="AlphaFoldDB" id="A0A840AC53"/>
<evidence type="ECO:0000256" key="5">
    <source>
        <dbReference type="ARBA" id="ARBA00022982"/>
    </source>
</evidence>
<comment type="caution">
    <text evidence="8">The sequence shown here is derived from an EMBL/GenBank/DDBJ whole genome shotgun (WGS) entry which is preliminary data.</text>
</comment>
<name>A0A840AC53_9PROT</name>
<dbReference type="PANTHER" id="PTHR12219">
    <property type="entry name" value="NADH-UBIQUINONE OXIDOREDUCTASE"/>
    <property type="match status" value="1"/>
</dbReference>
<evidence type="ECO:0000256" key="6">
    <source>
        <dbReference type="ARBA" id="ARBA00023136"/>
    </source>
</evidence>
<dbReference type="PANTHER" id="PTHR12219:SF8">
    <property type="entry name" value="NADH DEHYDROGENASE [UBIQUINONE] IRON-SULFUR PROTEIN 4, MITOCHONDRIAL"/>
    <property type="match status" value="1"/>
</dbReference>
<proteinExistence type="predicted"/>
<gene>
    <name evidence="8" type="ORF">GGQ83_001520</name>
</gene>
<sequence length="106" mass="11752">MTALAPLARIHSPPRNAMQSGRANTGGWLLEYAPTPQALDPLMGWVGRGDTRNQVRLHFPTLEAAVAFAEARGISYEVAPPPAERPIKPKVYADNFRYGRTENWSH</sequence>
<dbReference type="RefSeq" id="WP_184383178.1">
    <property type="nucleotide sequence ID" value="NZ_JACIDJ010000002.1"/>
</dbReference>
<evidence type="ECO:0000256" key="1">
    <source>
        <dbReference type="ARBA" id="ARBA00004370"/>
    </source>
</evidence>